<evidence type="ECO:0000256" key="6">
    <source>
        <dbReference type="ARBA" id="ARBA00037281"/>
    </source>
</evidence>
<name>A0A444PTQ3_9MICO</name>
<dbReference type="InterPro" id="IPR029044">
    <property type="entry name" value="Nucleotide-diphossugar_trans"/>
</dbReference>
<evidence type="ECO:0000256" key="1">
    <source>
        <dbReference type="ARBA" id="ARBA00004236"/>
    </source>
</evidence>
<dbReference type="GO" id="GO:0005886">
    <property type="term" value="C:plasma membrane"/>
    <property type="evidence" value="ECO:0007669"/>
    <property type="project" value="UniProtKB-SubCell"/>
</dbReference>
<dbReference type="PANTHER" id="PTHR43646">
    <property type="entry name" value="GLYCOSYLTRANSFERASE"/>
    <property type="match status" value="1"/>
</dbReference>
<organism evidence="11 12">
    <name type="scientific">Labedella phragmitis</name>
    <dbReference type="NCBI Taxonomy" id="2498849"/>
    <lineage>
        <taxon>Bacteria</taxon>
        <taxon>Bacillati</taxon>
        <taxon>Actinomycetota</taxon>
        <taxon>Actinomycetes</taxon>
        <taxon>Micrococcales</taxon>
        <taxon>Microbacteriaceae</taxon>
        <taxon>Labedella</taxon>
    </lineage>
</organism>
<keyword evidence="4 11" id="KW-0808">Transferase</keyword>
<feature type="domain" description="Glycosyltransferase 2-like" evidence="10">
    <location>
        <begin position="2"/>
        <end position="113"/>
    </location>
</feature>
<proteinExistence type="inferred from homology"/>
<evidence type="ECO:0000256" key="3">
    <source>
        <dbReference type="ARBA" id="ARBA00022676"/>
    </source>
</evidence>
<gene>
    <name evidence="11" type="ORF">ELQ90_09735</name>
</gene>
<evidence type="ECO:0000256" key="5">
    <source>
        <dbReference type="ARBA" id="ARBA00023136"/>
    </source>
</evidence>
<evidence type="ECO:0000256" key="7">
    <source>
        <dbReference type="ARBA" id="ARBA00037904"/>
    </source>
</evidence>
<accession>A0A444PTQ3</accession>
<dbReference type="SUPFAM" id="SSF53448">
    <property type="entry name" value="Nucleotide-diphospho-sugar transferases"/>
    <property type="match status" value="1"/>
</dbReference>
<evidence type="ECO:0000259" key="10">
    <source>
        <dbReference type="Pfam" id="PF00535"/>
    </source>
</evidence>
<comment type="caution">
    <text evidence="11">The sequence shown here is derived from an EMBL/GenBank/DDBJ whole genome shotgun (WGS) entry which is preliminary data.</text>
</comment>
<dbReference type="GO" id="GO:0016757">
    <property type="term" value="F:glycosyltransferase activity"/>
    <property type="evidence" value="ECO:0007669"/>
    <property type="project" value="UniProtKB-KW"/>
</dbReference>
<dbReference type="PANTHER" id="PTHR43646:SF2">
    <property type="entry name" value="GLYCOSYLTRANSFERASE 2-LIKE DOMAIN-CONTAINING PROTEIN"/>
    <property type="match status" value="1"/>
</dbReference>
<dbReference type="CDD" id="cd00761">
    <property type="entry name" value="Glyco_tranf_GTA_type"/>
    <property type="match status" value="1"/>
</dbReference>
<evidence type="ECO:0000256" key="4">
    <source>
        <dbReference type="ARBA" id="ARBA00022679"/>
    </source>
</evidence>
<dbReference type="Gene3D" id="3.90.550.10">
    <property type="entry name" value="Spore Coat Polysaccharide Biosynthesis Protein SpsA, Chain A"/>
    <property type="match status" value="1"/>
</dbReference>
<dbReference type="Pfam" id="PF00535">
    <property type="entry name" value="Glycos_transf_2"/>
    <property type="match status" value="1"/>
</dbReference>
<evidence type="ECO:0000256" key="8">
    <source>
        <dbReference type="ARBA" id="ARBA00038120"/>
    </source>
</evidence>
<keyword evidence="12" id="KW-1185">Reference proteome</keyword>
<reference evidence="11 12" key="1">
    <citation type="submission" date="2018-12" db="EMBL/GenBank/DDBJ databases">
        <authorList>
            <person name="Li F."/>
        </authorList>
    </citation>
    <scope>NUCLEOTIDE SEQUENCE [LARGE SCALE GENOMIC DNA]</scope>
    <source>
        <strain evidence="11 12">11W25H-1</strain>
    </source>
</reference>
<comment type="pathway">
    <text evidence="7">Carotenoid biosynthesis; staphyloxanthin biosynthesis; staphyloxanthin from farnesyl diphosphate: step 4/5.</text>
</comment>
<evidence type="ECO:0000256" key="2">
    <source>
        <dbReference type="ARBA" id="ARBA00022475"/>
    </source>
</evidence>
<dbReference type="InterPro" id="IPR001173">
    <property type="entry name" value="Glyco_trans_2-like"/>
</dbReference>
<comment type="function">
    <text evidence="6">Catalyzes the glycosylation of 4,4'-diaponeurosporenoate, i.e. the esterification of glucose at the C1'' position with the carboxyl group of 4,4'-diaponeurosporenic acid, to form glycosyl-4,4'-diaponeurosporenoate. This is a step in the biosynthesis of staphyloxanthin, an orange pigment present in most staphylococci strains.</text>
</comment>
<evidence type="ECO:0000313" key="11">
    <source>
        <dbReference type="EMBL" id="RWZ51232.1"/>
    </source>
</evidence>
<dbReference type="EMBL" id="RZNB01000003">
    <property type="protein sequence ID" value="RWZ51232.1"/>
    <property type="molecule type" value="Genomic_DNA"/>
</dbReference>
<evidence type="ECO:0000313" key="12">
    <source>
        <dbReference type="Proteomes" id="UP000288547"/>
    </source>
</evidence>
<dbReference type="OrthoDB" id="9802632at2"/>
<dbReference type="Proteomes" id="UP000288547">
    <property type="component" value="Unassembled WGS sequence"/>
</dbReference>
<keyword evidence="5" id="KW-0472">Membrane</keyword>
<comment type="subcellular location">
    <subcellularLocation>
        <location evidence="1">Cell membrane</location>
    </subcellularLocation>
</comment>
<evidence type="ECO:0000256" key="9">
    <source>
        <dbReference type="ARBA" id="ARBA00040345"/>
    </source>
</evidence>
<comment type="similarity">
    <text evidence="8">Belongs to the glycosyltransferase 2 family. CrtQ subfamily.</text>
</comment>
<protein>
    <recommendedName>
        <fullName evidence="9">4,4'-diaponeurosporenoate glycosyltransferase</fullName>
    </recommendedName>
</protein>
<sequence length="240" mass="26014">MSVVIPVKDDADHVRACLAALAEQTVPPFEVIVVDNGSSDGSALVAVAGGASVVAEPNPGIPAAASAGYDSALGDVIARLDADSVPPRDWIERITGHFAADPHLGAVTGPGVFPELGGASRVLARTFYMDAYFVLVGAALANWPVFGSNFAMRSDAWRTVRCSVHRDDPEVHDDMDLSVFLGRSHTIRLDRDLAIPISARPFGDVRSMWKRYRRAFHTLRVAGRDASSVRRWRARLLRDR</sequence>
<keyword evidence="2" id="KW-1003">Cell membrane</keyword>
<keyword evidence="3" id="KW-0328">Glycosyltransferase</keyword>
<dbReference type="AlphaFoldDB" id="A0A444PTQ3"/>